<gene>
    <name evidence="5" type="ORF">ALC53_13604</name>
</gene>
<dbReference type="CDD" id="cd22363">
    <property type="entry name" value="tRNA-intron_lyase_C"/>
    <property type="match status" value="1"/>
</dbReference>
<dbReference type="PANTHER" id="PTHR21227:SF0">
    <property type="entry name" value="TRNA-SPLICING ENDONUCLEASE SUBUNIT SEN2"/>
    <property type="match status" value="1"/>
</dbReference>
<dbReference type="STRING" id="520822.A0A195AVX4"/>
<dbReference type="InterPro" id="IPR036167">
    <property type="entry name" value="tRNA_intron_Endo_cat-like_sf"/>
</dbReference>
<dbReference type="AlphaFoldDB" id="A0A195AVX4"/>
<dbReference type="GO" id="GO:0005737">
    <property type="term" value="C:cytoplasm"/>
    <property type="evidence" value="ECO:0007669"/>
    <property type="project" value="TreeGrafter"/>
</dbReference>
<evidence type="ECO:0000313" key="6">
    <source>
        <dbReference type="Proteomes" id="UP000078540"/>
    </source>
</evidence>
<evidence type="ECO:0000256" key="3">
    <source>
        <dbReference type="ARBA" id="ARBA00034031"/>
    </source>
</evidence>
<dbReference type="InterPro" id="IPR006676">
    <property type="entry name" value="tRNA_splic"/>
</dbReference>
<organism evidence="5 6">
    <name type="scientific">Atta colombica</name>
    <dbReference type="NCBI Taxonomy" id="520822"/>
    <lineage>
        <taxon>Eukaryota</taxon>
        <taxon>Metazoa</taxon>
        <taxon>Ecdysozoa</taxon>
        <taxon>Arthropoda</taxon>
        <taxon>Hexapoda</taxon>
        <taxon>Insecta</taxon>
        <taxon>Pterygota</taxon>
        <taxon>Neoptera</taxon>
        <taxon>Endopterygota</taxon>
        <taxon>Hymenoptera</taxon>
        <taxon>Apocrita</taxon>
        <taxon>Aculeata</taxon>
        <taxon>Formicoidea</taxon>
        <taxon>Formicidae</taxon>
        <taxon>Myrmicinae</taxon>
        <taxon>Atta</taxon>
    </lineage>
</organism>
<keyword evidence="6" id="KW-1185">Reference proteome</keyword>
<dbReference type="EC" id="4.6.1.16" evidence="2"/>
<dbReference type="Gene3D" id="3.40.1350.10">
    <property type="match status" value="1"/>
</dbReference>
<sequence length="488" mass="56250">MDLREPKRKRTKLKPQLPFPILLNETQEWPMYTAHLTDIGSCIIEPEEMTAVHSMGFFGKGSLSRSYPSFGKARYGAPPVVRNRQWLCRQKWLKEVQELNSTEYKDDKAIAQYEERNIPDEENIGDIIEIPSNSIENGSKQRNEVDTKNTEIDEVTLDSAEEDDICVIVNRDSIQCDNAESSSSTHDKNNLEDRLEEEDHWKLYNDFKNDCMNEDDNQHGKLLVLPDSDSDTENYLKNIKPRIENEGFPIREALHLTFEETFFLLFGLGCLQLIHFDGSLLDINSAWLYFCKEKPDFIQKYVVYHYYRSKGWVVKPGLKYGGDFLLYKEGPPFYHASYIVMIEVADADSLVIDSTMSSRSITWNNLFGFERLSETAAKEILFAQVLWPSSVSRDINMTSPEILSEFTVRELLWRRWNPKQHREDIPIEEEDEDSIPSTQRGVKPNRIVEVFLSAIGDPRGGIVCGTRQVKANESPRDTVSGLHAVSLR</sequence>
<dbReference type="InterPro" id="IPR011856">
    <property type="entry name" value="tRNA_endonuc-like_dom_sf"/>
</dbReference>
<feature type="domain" description="tRNA intron endonuclease catalytic" evidence="4">
    <location>
        <begin position="297"/>
        <end position="385"/>
    </location>
</feature>
<dbReference type="PANTHER" id="PTHR21227">
    <property type="entry name" value="TRNA-SPLICING ENDONUCLEASE SUBUNIT SEN2"/>
    <property type="match status" value="1"/>
</dbReference>
<reference evidence="5 6" key="1">
    <citation type="submission" date="2015-09" db="EMBL/GenBank/DDBJ databases">
        <title>Atta colombica WGS genome.</title>
        <authorList>
            <person name="Nygaard S."/>
            <person name="Hu H."/>
            <person name="Boomsma J."/>
            <person name="Zhang G."/>
        </authorList>
    </citation>
    <scope>NUCLEOTIDE SEQUENCE [LARGE SCALE GENOMIC DNA]</scope>
    <source>
        <strain evidence="5">Treedump-2</strain>
        <tissue evidence="5">Whole body</tissue>
    </source>
</reference>
<keyword evidence="5" id="KW-0540">Nuclease</keyword>
<comment type="catalytic activity">
    <reaction evidence="3">
        <text>pretRNA = a 3'-half-tRNA molecule with a 5'-OH end + a 5'-half-tRNA molecule with a 2',3'-cyclic phosphate end + an intron with a 2',3'-cyclic phosphate and a 5'-hydroxyl terminus.</text>
        <dbReference type="EC" id="4.6.1.16"/>
    </reaction>
</comment>
<dbReference type="GO" id="GO:0003676">
    <property type="term" value="F:nucleic acid binding"/>
    <property type="evidence" value="ECO:0007669"/>
    <property type="project" value="InterPro"/>
</dbReference>
<proteinExistence type="inferred from homology"/>
<dbReference type="SUPFAM" id="SSF53032">
    <property type="entry name" value="tRNA-intron endonuclease catalytic domain-like"/>
    <property type="match status" value="1"/>
</dbReference>
<dbReference type="GO" id="GO:0000213">
    <property type="term" value="F:tRNA-intron lyase activity"/>
    <property type="evidence" value="ECO:0007669"/>
    <property type="project" value="UniProtKB-EC"/>
</dbReference>
<dbReference type="Proteomes" id="UP000078540">
    <property type="component" value="Unassembled WGS sequence"/>
</dbReference>
<name>A0A195AVX4_9HYME</name>
<keyword evidence="5" id="KW-0378">Hydrolase</keyword>
<dbReference type="InterPro" id="IPR006677">
    <property type="entry name" value="tRNA_intron_Endonuc_cat-like"/>
</dbReference>
<dbReference type="EMBL" id="KQ976736">
    <property type="protein sequence ID" value="KYM76119.1"/>
    <property type="molecule type" value="Genomic_DNA"/>
</dbReference>
<dbReference type="GO" id="GO:0000379">
    <property type="term" value="P:tRNA-type intron splice site recognition and cleavage"/>
    <property type="evidence" value="ECO:0007669"/>
    <property type="project" value="TreeGrafter"/>
</dbReference>
<evidence type="ECO:0000256" key="1">
    <source>
        <dbReference type="ARBA" id="ARBA00008078"/>
    </source>
</evidence>
<dbReference type="Pfam" id="PF01974">
    <property type="entry name" value="tRNA_int_endo"/>
    <property type="match status" value="1"/>
</dbReference>
<accession>A0A195AVX4</accession>
<evidence type="ECO:0000313" key="5">
    <source>
        <dbReference type="EMBL" id="KYM76119.1"/>
    </source>
</evidence>
<evidence type="ECO:0000259" key="4">
    <source>
        <dbReference type="Pfam" id="PF01974"/>
    </source>
</evidence>
<dbReference type="GO" id="GO:0000214">
    <property type="term" value="C:tRNA-intron endonuclease complex"/>
    <property type="evidence" value="ECO:0007669"/>
    <property type="project" value="TreeGrafter"/>
</dbReference>
<comment type="similarity">
    <text evidence="1">Belongs to the tRNA-intron endonuclease family.</text>
</comment>
<protein>
    <recommendedName>
        <fullName evidence="2">tRNA-intron lyase</fullName>
        <ecNumber evidence="2">4.6.1.16</ecNumber>
    </recommendedName>
</protein>
<dbReference type="NCBIfam" id="TIGR00324">
    <property type="entry name" value="endA"/>
    <property type="match status" value="1"/>
</dbReference>
<evidence type="ECO:0000256" key="2">
    <source>
        <dbReference type="ARBA" id="ARBA00012573"/>
    </source>
</evidence>
<keyword evidence="5" id="KW-0255">Endonuclease</keyword>